<dbReference type="EMBL" id="JAPEUV010000010">
    <property type="protein sequence ID" value="KAJ4341701.1"/>
    <property type="molecule type" value="Genomic_DNA"/>
</dbReference>
<accession>A0A9W8X670</accession>
<dbReference type="Proteomes" id="UP001140562">
    <property type="component" value="Unassembled WGS sequence"/>
</dbReference>
<dbReference type="AlphaFoldDB" id="A0A9W8X670"/>
<dbReference type="OrthoDB" id="3748652at2759"/>
<name>A0A9W8X670_9PLEO</name>
<sequence length="269" mass="30486">MAPRSPSPTPVPAAVGTGDFPYKWDEIATKLGLESNGEIADFILAPIFLHHWTKLRDQMPLRPGTSAEIIPAEDRTAISEFTTSIYMAMDCMATSKYDRPTSGDRINWTTIEHSECLVYQCTRDLAVAGRSFHIEFERQKLKNEAGRKDALCRIRGLAMLVFNLIVNYTQMSPSNVIRKIEAKRPAKDPSLSPLPEVRRKWQLENMELDDLRKTVLDRQRKGEDEKQWLIDILMKELKDGGVNGDDGVEVKREGSIRVGGVKRKKEGDE</sequence>
<reference evidence="1" key="1">
    <citation type="submission" date="2022-10" db="EMBL/GenBank/DDBJ databases">
        <title>Tapping the CABI collections for fungal endophytes: first genome assemblies for Collariella, Neodidymelliopsis, Ascochyta clinopodiicola, Didymella pomorum, Didymosphaeria variabile, Neocosmospora piperis and Neocucurbitaria cava.</title>
        <authorList>
            <person name="Hill R."/>
        </authorList>
    </citation>
    <scope>NUCLEOTIDE SEQUENCE</scope>
    <source>
        <strain evidence="1">IMI 360193</strain>
    </source>
</reference>
<evidence type="ECO:0000313" key="2">
    <source>
        <dbReference type="Proteomes" id="UP001140562"/>
    </source>
</evidence>
<protein>
    <submittedName>
        <fullName evidence="1">Uncharacterized protein</fullName>
    </submittedName>
</protein>
<proteinExistence type="predicted"/>
<organism evidence="1 2">
    <name type="scientific">Didymella glomerata</name>
    <dbReference type="NCBI Taxonomy" id="749621"/>
    <lineage>
        <taxon>Eukaryota</taxon>
        <taxon>Fungi</taxon>
        <taxon>Dikarya</taxon>
        <taxon>Ascomycota</taxon>
        <taxon>Pezizomycotina</taxon>
        <taxon>Dothideomycetes</taxon>
        <taxon>Pleosporomycetidae</taxon>
        <taxon>Pleosporales</taxon>
        <taxon>Pleosporineae</taxon>
        <taxon>Didymellaceae</taxon>
        <taxon>Didymella</taxon>
    </lineage>
</organism>
<gene>
    <name evidence="1" type="ORF">N0V87_001716</name>
</gene>
<comment type="caution">
    <text evidence="1">The sequence shown here is derived from an EMBL/GenBank/DDBJ whole genome shotgun (WGS) entry which is preliminary data.</text>
</comment>
<evidence type="ECO:0000313" key="1">
    <source>
        <dbReference type="EMBL" id="KAJ4341701.1"/>
    </source>
</evidence>
<keyword evidence="2" id="KW-1185">Reference proteome</keyword>